<keyword evidence="5 6" id="KW-0472">Membrane</keyword>
<evidence type="ECO:0000256" key="6">
    <source>
        <dbReference type="SAM" id="Phobius"/>
    </source>
</evidence>
<proteinExistence type="predicted"/>
<organism evidence="7 8">
    <name type="scientific">Bradyrhizobium yuanmingense</name>
    <dbReference type="NCBI Taxonomy" id="108015"/>
    <lineage>
        <taxon>Bacteria</taxon>
        <taxon>Pseudomonadati</taxon>
        <taxon>Pseudomonadota</taxon>
        <taxon>Alphaproteobacteria</taxon>
        <taxon>Hyphomicrobiales</taxon>
        <taxon>Nitrobacteraceae</taxon>
        <taxon>Bradyrhizobium</taxon>
    </lineage>
</organism>
<feature type="transmembrane region" description="Helical" evidence="6">
    <location>
        <begin position="163"/>
        <end position="187"/>
    </location>
</feature>
<feature type="transmembrane region" description="Helical" evidence="6">
    <location>
        <begin position="58"/>
        <end position="84"/>
    </location>
</feature>
<feature type="transmembrane region" description="Helical" evidence="6">
    <location>
        <begin position="199"/>
        <end position="220"/>
    </location>
</feature>
<feature type="transmembrane region" description="Helical" evidence="6">
    <location>
        <begin position="24"/>
        <end position="46"/>
    </location>
</feature>
<accession>A0ABV4GMP0</accession>
<evidence type="ECO:0000313" key="8">
    <source>
        <dbReference type="Proteomes" id="UP001565474"/>
    </source>
</evidence>
<dbReference type="PANTHER" id="PTHR30086">
    <property type="entry name" value="ARGININE EXPORTER PROTEIN ARGO"/>
    <property type="match status" value="1"/>
</dbReference>
<protein>
    <submittedName>
        <fullName evidence="7">Threonine/homoserine/homoserine lactone efflux protein</fullName>
    </submittedName>
</protein>
<comment type="caution">
    <text evidence="7">The sequence shown here is derived from an EMBL/GenBank/DDBJ whole genome shotgun (WGS) entry which is preliminary data.</text>
</comment>
<dbReference type="RefSeq" id="WP_202948391.1">
    <property type="nucleotide sequence ID" value="NZ_JBGBYD010000002.1"/>
</dbReference>
<feature type="transmembrane region" description="Helical" evidence="6">
    <location>
        <begin position="90"/>
        <end position="109"/>
    </location>
</feature>
<keyword evidence="4 6" id="KW-1133">Transmembrane helix</keyword>
<comment type="subcellular location">
    <subcellularLocation>
        <location evidence="1">Cell membrane</location>
        <topology evidence="1">Multi-pass membrane protein</topology>
    </subcellularLocation>
</comment>
<evidence type="ECO:0000256" key="4">
    <source>
        <dbReference type="ARBA" id="ARBA00022989"/>
    </source>
</evidence>
<gene>
    <name evidence="7" type="ORF">ABH992_005605</name>
</gene>
<keyword evidence="8" id="KW-1185">Reference proteome</keyword>
<evidence type="ECO:0000313" key="7">
    <source>
        <dbReference type="EMBL" id="MEY9473206.1"/>
    </source>
</evidence>
<evidence type="ECO:0000256" key="2">
    <source>
        <dbReference type="ARBA" id="ARBA00022475"/>
    </source>
</evidence>
<evidence type="ECO:0000256" key="5">
    <source>
        <dbReference type="ARBA" id="ARBA00023136"/>
    </source>
</evidence>
<sequence length="228" mass="24025">MGEHFASDAVKIRISQSEVHEMEIGLVAAFWALSLSLVLTPGADWAYAISAGMKDRAIVPAVAGMLLGYVAVTTVVAAGVGAIVASVPSVLTGLTLIGAAYLLYLGLAVSRSPPLPEAGQQQTGSWYQWLTRGFGISGINPKALLLFLAILPQFTSRLSTWPISAQITLLGVVHIINCAVIYTAVSATSRAVLRTRPRIARLVAQASGVAMITIAIVLIVEQLSQFSR</sequence>
<evidence type="ECO:0000256" key="1">
    <source>
        <dbReference type="ARBA" id="ARBA00004651"/>
    </source>
</evidence>
<feature type="transmembrane region" description="Helical" evidence="6">
    <location>
        <begin position="129"/>
        <end position="151"/>
    </location>
</feature>
<dbReference type="EMBL" id="JBGBZN010000002">
    <property type="protein sequence ID" value="MEY9473206.1"/>
    <property type="molecule type" value="Genomic_DNA"/>
</dbReference>
<dbReference type="InterPro" id="IPR001123">
    <property type="entry name" value="LeuE-type"/>
</dbReference>
<dbReference type="PANTHER" id="PTHR30086:SF20">
    <property type="entry name" value="ARGININE EXPORTER PROTEIN ARGO-RELATED"/>
    <property type="match status" value="1"/>
</dbReference>
<dbReference type="Proteomes" id="UP001565474">
    <property type="component" value="Unassembled WGS sequence"/>
</dbReference>
<name>A0ABV4GMP0_9BRAD</name>
<keyword evidence="2" id="KW-1003">Cell membrane</keyword>
<reference evidence="7 8" key="1">
    <citation type="submission" date="2024-07" db="EMBL/GenBank/DDBJ databases">
        <title>Genomic Encyclopedia of Type Strains, Phase V (KMG-V): Genome sequencing to study the core and pangenomes of soil and plant-associated prokaryotes.</title>
        <authorList>
            <person name="Whitman W."/>
        </authorList>
    </citation>
    <scope>NUCLEOTIDE SEQUENCE [LARGE SCALE GENOMIC DNA]</scope>
    <source>
        <strain evidence="7 8">USDA 222</strain>
    </source>
</reference>
<dbReference type="Pfam" id="PF01810">
    <property type="entry name" value="LysE"/>
    <property type="match status" value="1"/>
</dbReference>
<keyword evidence="3 6" id="KW-0812">Transmembrane</keyword>
<evidence type="ECO:0000256" key="3">
    <source>
        <dbReference type="ARBA" id="ARBA00022692"/>
    </source>
</evidence>